<evidence type="ECO:0000313" key="5">
    <source>
        <dbReference type="Proteomes" id="UP000431401"/>
    </source>
</evidence>
<dbReference type="Proteomes" id="UP000431401">
    <property type="component" value="Unassembled WGS sequence"/>
</dbReference>
<dbReference type="Pfam" id="PF17929">
    <property type="entry name" value="TetR_C_34"/>
    <property type="match status" value="1"/>
</dbReference>
<dbReference type="GO" id="GO:0003700">
    <property type="term" value="F:DNA-binding transcription factor activity"/>
    <property type="evidence" value="ECO:0007669"/>
    <property type="project" value="TreeGrafter"/>
</dbReference>
<dbReference type="EMBL" id="WEGI01000001">
    <property type="protein sequence ID" value="MQY24470.1"/>
    <property type="molecule type" value="Genomic_DNA"/>
</dbReference>
<dbReference type="PANTHER" id="PTHR30055:SF178">
    <property type="entry name" value="POSSIBLE TRANSCRIPTIONAL REGULATORY PROTEIN"/>
    <property type="match status" value="1"/>
</dbReference>
<dbReference type="OrthoDB" id="6637160at2"/>
<reference evidence="4 5" key="1">
    <citation type="submission" date="2019-10" db="EMBL/GenBank/DDBJ databases">
        <title>Nocardia macrotermitis sp. nov. and Nocardia aurantia sp. nov., isolated from the gut of fungus growing-termite Macrotermes natalensis.</title>
        <authorList>
            <person name="Benndorf R."/>
            <person name="Schwitalla J."/>
            <person name="Martin K."/>
            <person name="De Beer W."/>
            <person name="Kaster A.-K."/>
            <person name="Vollmers J."/>
            <person name="Poulsen M."/>
            <person name="Beemelmanns C."/>
        </authorList>
    </citation>
    <scope>NUCLEOTIDE SEQUENCE [LARGE SCALE GENOMIC DNA]</scope>
    <source>
        <strain evidence="4 5">RB56</strain>
    </source>
</reference>
<accession>A0A7K0DF99</accession>
<keyword evidence="1 2" id="KW-0238">DNA-binding</keyword>
<dbReference type="PRINTS" id="PR00455">
    <property type="entry name" value="HTHTETR"/>
</dbReference>
<feature type="DNA-binding region" description="H-T-H motif" evidence="2">
    <location>
        <begin position="46"/>
        <end position="65"/>
    </location>
</feature>
<protein>
    <recommendedName>
        <fullName evidence="3">HTH tetR-type domain-containing protein</fullName>
    </recommendedName>
</protein>
<name>A0A7K0DF99_9NOCA</name>
<dbReference type="PROSITE" id="PS50977">
    <property type="entry name" value="HTH_TETR_2"/>
    <property type="match status" value="1"/>
</dbReference>
<proteinExistence type="predicted"/>
<gene>
    <name evidence="4" type="ORF">NRB56_00180</name>
</gene>
<keyword evidence="5" id="KW-1185">Reference proteome</keyword>
<feature type="domain" description="HTH tetR-type" evidence="3">
    <location>
        <begin position="23"/>
        <end position="83"/>
    </location>
</feature>
<evidence type="ECO:0000256" key="1">
    <source>
        <dbReference type="ARBA" id="ARBA00023125"/>
    </source>
</evidence>
<dbReference type="SUPFAM" id="SSF46689">
    <property type="entry name" value="Homeodomain-like"/>
    <property type="match status" value="1"/>
</dbReference>
<dbReference type="InterPro" id="IPR050109">
    <property type="entry name" value="HTH-type_TetR-like_transc_reg"/>
</dbReference>
<dbReference type="GO" id="GO:0000976">
    <property type="term" value="F:transcription cis-regulatory region binding"/>
    <property type="evidence" value="ECO:0007669"/>
    <property type="project" value="TreeGrafter"/>
</dbReference>
<dbReference type="InterPro" id="IPR009057">
    <property type="entry name" value="Homeodomain-like_sf"/>
</dbReference>
<evidence type="ECO:0000256" key="2">
    <source>
        <dbReference type="PROSITE-ProRule" id="PRU00335"/>
    </source>
</evidence>
<dbReference type="AlphaFoldDB" id="A0A7K0DF99"/>
<dbReference type="Gene3D" id="1.10.357.10">
    <property type="entry name" value="Tetracycline Repressor, domain 2"/>
    <property type="match status" value="1"/>
</dbReference>
<dbReference type="PANTHER" id="PTHR30055">
    <property type="entry name" value="HTH-TYPE TRANSCRIPTIONAL REGULATOR RUTR"/>
    <property type="match status" value="1"/>
</dbReference>
<sequence length="241" mass="26346">MALRYRVGVGSTRQRARSVQDKELRKVALLDAARELAAEQGVREVTLTAVTARVGLHPSALRRYFESREELLLELAQGGWADWRDGLLAELGAARDLEPERVAALVAETMVRLPLFCDLLTHVALSLEGAVRIERARQYKLAAGGAYDRMVVAVVTASADLDKVAAQLLLTGAMTIGAYLYQLSQPTETLRRLYEEQPRWAHTALHFREQLTTLLTTIALGARPGVRPDVGGPLPDVVAGG</sequence>
<dbReference type="Pfam" id="PF00440">
    <property type="entry name" value="TetR_N"/>
    <property type="match status" value="1"/>
</dbReference>
<organism evidence="4 5">
    <name type="scientific">Nocardia aurantia</name>
    <dbReference type="NCBI Taxonomy" id="2585199"/>
    <lineage>
        <taxon>Bacteria</taxon>
        <taxon>Bacillati</taxon>
        <taxon>Actinomycetota</taxon>
        <taxon>Actinomycetes</taxon>
        <taxon>Mycobacteriales</taxon>
        <taxon>Nocardiaceae</taxon>
        <taxon>Nocardia</taxon>
    </lineage>
</organism>
<comment type="caution">
    <text evidence="4">The sequence shown here is derived from an EMBL/GenBank/DDBJ whole genome shotgun (WGS) entry which is preliminary data.</text>
</comment>
<dbReference type="InterPro" id="IPR001647">
    <property type="entry name" value="HTH_TetR"/>
</dbReference>
<evidence type="ECO:0000259" key="3">
    <source>
        <dbReference type="PROSITE" id="PS50977"/>
    </source>
</evidence>
<dbReference type="InterPro" id="IPR041483">
    <property type="entry name" value="TetR_C_34"/>
</dbReference>
<evidence type="ECO:0000313" key="4">
    <source>
        <dbReference type="EMBL" id="MQY24470.1"/>
    </source>
</evidence>